<proteinExistence type="predicted"/>
<comment type="caution">
    <text evidence="1">The sequence shown here is derived from an EMBL/GenBank/DDBJ whole genome shotgun (WGS) entry which is preliminary data.</text>
</comment>
<reference evidence="2" key="1">
    <citation type="journal article" date="2023" name="Front. Plant Sci.">
        <title>Chromosomal-level genome assembly of Melastoma candidum provides insights into trichome evolution.</title>
        <authorList>
            <person name="Zhong Y."/>
            <person name="Wu W."/>
            <person name="Sun C."/>
            <person name="Zou P."/>
            <person name="Liu Y."/>
            <person name="Dai S."/>
            <person name="Zhou R."/>
        </authorList>
    </citation>
    <scope>NUCLEOTIDE SEQUENCE [LARGE SCALE GENOMIC DNA]</scope>
</reference>
<accession>A0ACB9LNM3</accession>
<protein>
    <submittedName>
        <fullName evidence="1">Uncharacterized protein</fullName>
    </submittedName>
</protein>
<dbReference type="EMBL" id="CM042890">
    <property type="protein sequence ID" value="KAI4312274.1"/>
    <property type="molecule type" value="Genomic_DNA"/>
</dbReference>
<sequence length="447" mass="49864">MPSAAVGFWCEEVGNSGRRRRAAVALGCEDNENIVVEDASVEKEEDDVLSSMPWRWGAKRMRIVPKEEEDVLSSLPDSIIGHIFSFLSIKDIVRTSGVSKRWSRLWTNTQSISYSCSWLGPDFPVLCSSVDGAFSQCSFLTRLHIGHVYYERPRELLFDSWLRSAIAHRLPDVTFLVDNMLSSHSPYVLPVFLFSYPALQSLHVRGCFFTLSTGARLMKPLPVLRLRCPNLTLGDSIKGSTMLGLKCLLSFTCHVEKLVLYINGLGRNENFGLRRPLKPKAWVNHLKTIVVNGFLATPPNIVRCKYTVIGLLREAVVMEKMVINARGDPAKLEELQRQVLCFPRASKASKSCLDQAPEGTQGGGDQLHRFAGASLHRLINDEVWVSVDGSAKFSGILLTRLDLRQRAISPVETLGSNYRRSQFKAYDVGFLKGPSSFGSDRFLAPPG</sequence>
<evidence type="ECO:0000313" key="1">
    <source>
        <dbReference type="EMBL" id="KAI4312274.1"/>
    </source>
</evidence>
<evidence type="ECO:0000313" key="2">
    <source>
        <dbReference type="Proteomes" id="UP001057402"/>
    </source>
</evidence>
<organism evidence="1 2">
    <name type="scientific">Melastoma candidum</name>
    <dbReference type="NCBI Taxonomy" id="119954"/>
    <lineage>
        <taxon>Eukaryota</taxon>
        <taxon>Viridiplantae</taxon>
        <taxon>Streptophyta</taxon>
        <taxon>Embryophyta</taxon>
        <taxon>Tracheophyta</taxon>
        <taxon>Spermatophyta</taxon>
        <taxon>Magnoliopsida</taxon>
        <taxon>eudicotyledons</taxon>
        <taxon>Gunneridae</taxon>
        <taxon>Pentapetalae</taxon>
        <taxon>rosids</taxon>
        <taxon>malvids</taxon>
        <taxon>Myrtales</taxon>
        <taxon>Melastomataceae</taxon>
        <taxon>Melastomatoideae</taxon>
        <taxon>Melastomateae</taxon>
        <taxon>Melastoma</taxon>
    </lineage>
</organism>
<keyword evidence="2" id="KW-1185">Reference proteome</keyword>
<name>A0ACB9LNM3_9MYRT</name>
<dbReference type="Proteomes" id="UP001057402">
    <property type="component" value="Chromosome 11"/>
</dbReference>
<gene>
    <name evidence="1" type="ORF">MLD38_037100</name>
</gene>